<proteinExistence type="inferred from homology"/>
<name>A0A832EJH3_9BACT</name>
<comment type="subcellular location">
    <subcellularLocation>
        <location evidence="1">Membrane</location>
        <topology evidence="1">Multi-pass membrane protein</topology>
    </subcellularLocation>
</comment>
<dbReference type="EMBL" id="DSTK01000026">
    <property type="protein sequence ID" value="HFK97360.1"/>
    <property type="molecule type" value="Genomic_DNA"/>
</dbReference>
<evidence type="ECO:0000313" key="9">
    <source>
        <dbReference type="EMBL" id="HFK97360.1"/>
    </source>
</evidence>
<dbReference type="InterPro" id="IPR035952">
    <property type="entry name" value="Rhomboid-like_sf"/>
</dbReference>
<dbReference type="PANTHER" id="PTHR43731:SF14">
    <property type="entry name" value="PRESENILIN-ASSOCIATED RHOMBOID-LIKE PROTEIN, MITOCHONDRIAL"/>
    <property type="match status" value="1"/>
</dbReference>
<feature type="transmembrane region" description="Helical" evidence="7">
    <location>
        <begin position="106"/>
        <end position="124"/>
    </location>
</feature>
<feature type="transmembrane region" description="Helical" evidence="7">
    <location>
        <begin position="201"/>
        <end position="220"/>
    </location>
</feature>
<reference evidence="9" key="1">
    <citation type="journal article" date="2020" name="mSystems">
        <title>Genome- and Community-Level Interaction Insights into Carbon Utilization and Element Cycling Functions of Hydrothermarchaeota in Hydrothermal Sediment.</title>
        <authorList>
            <person name="Zhou Z."/>
            <person name="Liu Y."/>
            <person name="Xu W."/>
            <person name="Pan J."/>
            <person name="Luo Z.H."/>
            <person name="Li M."/>
        </authorList>
    </citation>
    <scope>NUCLEOTIDE SEQUENCE [LARGE SCALE GENOMIC DNA]</scope>
    <source>
        <strain evidence="9">SpSt-456</strain>
    </source>
</reference>
<dbReference type="GO" id="GO:0016020">
    <property type="term" value="C:membrane"/>
    <property type="evidence" value="ECO:0007669"/>
    <property type="project" value="UniProtKB-SubCell"/>
</dbReference>
<keyword evidence="9" id="KW-0645">Protease</keyword>
<evidence type="ECO:0000256" key="4">
    <source>
        <dbReference type="ARBA" id="ARBA00022801"/>
    </source>
</evidence>
<keyword evidence="3 7" id="KW-0812">Transmembrane</keyword>
<dbReference type="InterPro" id="IPR022764">
    <property type="entry name" value="Peptidase_S54_rhomboid_dom"/>
</dbReference>
<accession>A0A832EJH3</accession>
<feature type="transmembrane region" description="Helical" evidence="7">
    <location>
        <begin position="161"/>
        <end position="181"/>
    </location>
</feature>
<dbReference type="SUPFAM" id="SSF144091">
    <property type="entry name" value="Rhomboid-like"/>
    <property type="match status" value="1"/>
</dbReference>
<sequence>MIPLRDANPSREFPAVTYGIIAVCVAAFVYELLLGPELRVWIFHYGIVPVRYTRADVAARFTAVEQAIPFVTTLFLHGGWMHLIGNMWILHIFGDNVESALGRGRYLVFYFLCGLAASVLHIVTNPASRIPTIGASGAIAGVMGAYFMLYPRAKVLTFVPIFFYFTIIELPAYVFLGLWFLMQFFSGTFSLMGGGAQVGGVAWWAHIGGFIAGVVLLRLFRGRR</sequence>
<protein>
    <submittedName>
        <fullName evidence="9">Rhomboid family intramembrane serine protease</fullName>
    </submittedName>
</protein>
<evidence type="ECO:0000256" key="1">
    <source>
        <dbReference type="ARBA" id="ARBA00004141"/>
    </source>
</evidence>
<evidence type="ECO:0000256" key="3">
    <source>
        <dbReference type="ARBA" id="ARBA00022692"/>
    </source>
</evidence>
<evidence type="ECO:0000256" key="6">
    <source>
        <dbReference type="ARBA" id="ARBA00023136"/>
    </source>
</evidence>
<dbReference type="Gene3D" id="1.20.1540.10">
    <property type="entry name" value="Rhomboid-like"/>
    <property type="match status" value="1"/>
</dbReference>
<evidence type="ECO:0000259" key="8">
    <source>
        <dbReference type="Pfam" id="PF01694"/>
    </source>
</evidence>
<keyword evidence="6 7" id="KW-0472">Membrane</keyword>
<dbReference type="Pfam" id="PF01694">
    <property type="entry name" value="Rhomboid"/>
    <property type="match status" value="1"/>
</dbReference>
<gene>
    <name evidence="9" type="ORF">ENS06_08585</name>
</gene>
<dbReference type="InterPro" id="IPR050925">
    <property type="entry name" value="Rhomboid_protease_S54"/>
</dbReference>
<comment type="similarity">
    <text evidence="2">Belongs to the peptidase S54 family.</text>
</comment>
<dbReference type="PANTHER" id="PTHR43731">
    <property type="entry name" value="RHOMBOID PROTEASE"/>
    <property type="match status" value="1"/>
</dbReference>
<organism evidence="9">
    <name type="scientific">Desulfacinum infernum</name>
    <dbReference type="NCBI Taxonomy" id="35837"/>
    <lineage>
        <taxon>Bacteria</taxon>
        <taxon>Pseudomonadati</taxon>
        <taxon>Thermodesulfobacteriota</taxon>
        <taxon>Syntrophobacteria</taxon>
        <taxon>Syntrophobacterales</taxon>
        <taxon>Syntrophobacteraceae</taxon>
        <taxon>Desulfacinum</taxon>
    </lineage>
</organism>
<evidence type="ECO:0000256" key="5">
    <source>
        <dbReference type="ARBA" id="ARBA00022989"/>
    </source>
</evidence>
<comment type="caution">
    <text evidence="9">The sequence shown here is derived from an EMBL/GenBank/DDBJ whole genome shotgun (WGS) entry which is preliminary data.</text>
</comment>
<dbReference type="FunFam" id="1.20.1540.10:FF:000027">
    <property type="entry name" value="Rhomboid family intramembrane serine protease"/>
    <property type="match status" value="1"/>
</dbReference>
<keyword evidence="5 7" id="KW-1133">Transmembrane helix</keyword>
<evidence type="ECO:0000256" key="7">
    <source>
        <dbReference type="SAM" id="Phobius"/>
    </source>
</evidence>
<keyword evidence="4" id="KW-0378">Hydrolase</keyword>
<dbReference type="GO" id="GO:0006508">
    <property type="term" value="P:proteolysis"/>
    <property type="evidence" value="ECO:0007669"/>
    <property type="project" value="UniProtKB-KW"/>
</dbReference>
<dbReference type="AlphaFoldDB" id="A0A832EJH3"/>
<feature type="transmembrane region" description="Helical" evidence="7">
    <location>
        <begin position="12"/>
        <end position="33"/>
    </location>
</feature>
<feature type="domain" description="Peptidase S54 rhomboid" evidence="8">
    <location>
        <begin position="66"/>
        <end position="220"/>
    </location>
</feature>
<feature type="transmembrane region" description="Helical" evidence="7">
    <location>
        <begin position="130"/>
        <end position="149"/>
    </location>
</feature>
<dbReference type="GO" id="GO:0004252">
    <property type="term" value="F:serine-type endopeptidase activity"/>
    <property type="evidence" value="ECO:0007669"/>
    <property type="project" value="InterPro"/>
</dbReference>
<evidence type="ECO:0000256" key="2">
    <source>
        <dbReference type="ARBA" id="ARBA00009045"/>
    </source>
</evidence>
<feature type="transmembrane region" description="Helical" evidence="7">
    <location>
        <begin position="74"/>
        <end position="94"/>
    </location>
</feature>